<evidence type="ECO:0000256" key="10">
    <source>
        <dbReference type="ARBA" id="ARBA00022917"/>
    </source>
</evidence>
<dbReference type="Proteomes" id="UP000697710">
    <property type="component" value="Unassembled WGS sequence"/>
</dbReference>
<keyword evidence="11" id="KW-0030">Aminoacyl-tRNA synthetase</keyword>
<dbReference type="GO" id="GO:0004826">
    <property type="term" value="F:phenylalanine-tRNA ligase activity"/>
    <property type="evidence" value="ECO:0007669"/>
    <property type="project" value="UniProtKB-EC"/>
</dbReference>
<dbReference type="InterPro" id="IPR036390">
    <property type="entry name" value="WH_DNA-bd_sf"/>
</dbReference>
<dbReference type="SUPFAM" id="SSF55681">
    <property type="entry name" value="Class II aaRS and biotin synthetases"/>
    <property type="match status" value="1"/>
</dbReference>
<evidence type="ECO:0000256" key="4">
    <source>
        <dbReference type="ARBA" id="ARBA00022490"/>
    </source>
</evidence>
<dbReference type="PANTHER" id="PTHR11538:SF40">
    <property type="entry name" value="PHENYLALANINE--TRNA LIGASE ALPHA SUBUNIT"/>
    <property type="match status" value="1"/>
</dbReference>
<dbReference type="FunFam" id="3.30.930.10:FF:000095">
    <property type="entry name" value="Phenylalanine--tRNA ligase alpha subunit"/>
    <property type="match status" value="1"/>
</dbReference>
<dbReference type="InterPro" id="IPR002319">
    <property type="entry name" value="Phenylalanyl-tRNA_Synthase"/>
</dbReference>
<evidence type="ECO:0000256" key="8">
    <source>
        <dbReference type="ARBA" id="ARBA00022840"/>
    </source>
</evidence>
<evidence type="ECO:0000256" key="3">
    <source>
        <dbReference type="ARBA" id="ARBA00012814"/>
    </source>
</evidence>
<protein>
    <recommendedName>
        <fullName evidence="3">phenylalanine--tRNA ligase</fullName>
        <ecNumber evidence="3">6.1.1.20</ecNumber>
    </recommendedName>
</protein>
<dbReference type="InterPro" id="IPR006195">
    <property type="entry name" value="aa-tRNA-synth_II"/>
</dbReference>
<dbReference type="NCBIfam" id="NF003210">
    <property type="entry name" value="PRK04172.1"/>
    <property type="match status" value="1"/>
</dbReference>
<comment type="caution">
    <text evidence="13">The sequence shown here is derived from an EMBL/GenBank/DDBJ whole genome shotgun (WGS) entry which is preliminary data.</text>
</comment>
<reference evidence="13" key="1">
    <citation type="submission" date="2020-04" db="EMBL/GenBank/DDBJ databases">
        <authorList>
            <person name="Zhang T."/>
        </authorList>
    </citation>
    <scope>NUCLEOTIDE SEQUENCE</scope>
    <source>
        <strain evidence="13">HKST-UBA01</strain>
    </source>
</reference>
<evidence type="ECO:0000256" key="5">
    <source>
        <dbReference type="ARBA" id="ARBA00022598"/>
    </source>
</evidence>
<keyword evidence="5 13" id="KW-0436">Ligase</keyword>
<evidence type="ECO:0000256" key="11">
    <source>
        <dbReference type="ARBA" id="ARBA00023146"/>
    </source>
</evidence>
<dbReference type="InterPro" id="IPR004529">
    <property type="entry name" value="Phe-tRNA-synth_IIc_asu"/>
</dbReference>
<evidence type="ECO:0000313" key="13">
    <source>
        <dbReference type="EMBL" id="MCA9727455.1"/>
    </source>
</evidence>
<evidence type="ECO:0000313" key="14">
    <source>
        <dbReference type="Proteomes" id="UP000697710"/>
    </source>
</evidence>
<dbReference type="EC" id="6.1.1.20" evidence="3"/>
<evidence type="ECO:0000256" key="2">
    <source>
        <dbReference type="ARBA" id="ARBA00006703"/>
    </source>
</evidence>
<dbReference type="SUPFAM" id="SSF46785">
    <property type="entry name" value="Winged helix' DNA-binding domain"/>
    <property type="match status" value="1"/>
</dbReference>
<keyword evidence="9" id="KW-0460">Magnesium</keyword>
<dbReference type="GO" id="GO:0003700">
    <property type="term" value="F:DNA-binding transcription factor activity"/>
    <property type="evidence" value="ECO:0007669"/>
    <property type="project" value="InterPro"/>
</dbReference>
<dbReference type="GO" id="GO:0005737">
    <property type="term" value="C:cytoplasm"/>
    <property type="evidence" value="ECO:0007669"/>
    <property type="project" value="UniProtKB-SubCell"/>
</dbReference>
<gene>
    <name evidence="13" type="ORF">KC729_07215</name>
</gene>
<evidence type="ECO:0000256" key="6">
    <source>
        <dbReference type="ARBA" id="ARBA00022723"/>
    </source>
</evidence>
<evidence type="ECO:0000256" key="9">
    <source>
        <dbReference type="ARBA" id="ARBA00022842"/>
    </source>
</evidence>
<name>A0A956LX88_UNCEI</name>
<sequence>MARSLPPDQAQVLQALRSDEEKRVSDLADHLHLDQAQVSAAVVTFEQEGWVEIRTEEIEEWSVDPDLPRLADFVAPRTAIARALVTNGGRGAIPQVSQWTGLDPKEVGQAIRPFTASGLGKKEGGDLVVDEGALAALVADDASGPPPSDPATRQTWLATNLATWVGPEEAVIRNLASTGPRSRTALREDGFDVGTASTLAPLALPKNGFQVKVRRARYARLTAEGARLQSEGVEARREVNQLTPELLANGEWRSVTFRPYDIDLATERRWLGKRHPLQQVIARTRQAFLEMGFEEVVSPHVESGFWNFDALFQPQDHPAREMQDTFYMKNPGSSPLPDPAMVGRVRSTHEDGGETGSVGWRYRWDASKAEQNVLRTHTTATTIRELAKNPRGPRKVFSIGRVYRRETIDYKHLPIFFQVDGIIIDEHASFSSLLGTLAAFYERMGFEKFYFRPGFFPYTEPSVEVFIWHEEKQDWFEMGGSGIFRPEVTQPLGCEHPVLAWGLGLDRLAMLLFDRADIRDLYLADLEWLRTEPRCR</sequence>
<dbReference type="EMBL" id="JAGQHR010000169">
    <property type="protein sequence ID" value="MCA9727455.1"/>
    <property type="molecule type" value="Genomic_DNA"/>
</dbReference>
<dbReference type="GO" id="GO:0006432">
    <property type="term" value="P:phenylalanyl-tRNA aminoacylation"/>
    <property type="evidence" value="ECO:0007669"/>
    <property type="project" value="InterPro"/>
</dbReference>
<accession>A0A956LX88</accession>
<dbReference type="NCBIfam" id="TIGR00468">
    <property type="entry name" value="pheS"/>
    <property type="match status" value="1"/>
</dbReference>
<dbReference type="Pfam" id="PF12802">
    <property type="entry name" value="MarR_2"/>
    <property type="match status" value="1"/>
</dbReference>
<dbReference type="PANTHER" id="PTHR11538">
    <property type="entry name" value="PHENYLALANYL-TRNA SYNTHETASE"/>
    <property type="match status" value="1"/>
</dbReference>
<dbReference type="GO" id="GO:0000049">
    <property type="term" value="F:tRNA binding"/>
    <property type="evidence" value="ECO:0007669"/>
    <property type="project" value="InterPro"/>
</dbReference>
<dbReference type="GO" id="GO:0046872">
    <property type="term" value="F:metal ion binding"/>
    <property type="evidence" value="ECO:0007669"/>
    <property type="project" value="UniProtKB-KW"/>
</dbReference>
<keyword evidence="10" id="KW-0648">Protein biosynthesis</keyword>
<dbReference type="GO" id="GO:0005524">
    <property type="term" value="F:ATP binding"/>
    <property type="evidence" value="ECO:0007669"/>
    <property type="project" value="UniProtKB-KW"/>
</dbReference>
<dbReference type="Pfam" id="PF01409">
    <property type="entry name" value="tRNA-synt_2d"/>
    <property type="match status" value="1"/>
</dbReference>
<dbReference type="CDD" id="cd00496">
    <property type="entry name" value="PheRS_alpha_core"/>
    <property type="match status" value="1"/>
</dbReference>
<feature type="domain" description="Aminoacyl-transfer RNA synthetases class-II family profile" evidence="12">
    <location>
        <begin position="285"/>
        <end position="533"/>
    </location>
</feature>
<dbReference type="InterPro" id="IPR000835">
    <property type="entry name" value="HTH_MarR-typ"/>
</dbReference>
<dbReference type="PROSITE" id="PS50862">
    <property type="entry name" value="AA_TRNA_LIGASE_II"/>
    <property type="match status" value="1"/>
</dbReference>
<dbReference type="Gene3D" id="3.30.930.10">
    <property type="entry name" value="Bira Bifunctional Protein, Domain 2"/>
    <property type="match status" value="1"/>
</dbReference>
<reference evidence="13" key="2">
    <citation type="journal article" date="2021" name="Microbiome">
        <title>Successional dynamics and alternative stable states in a saline activated sludge microbial community over 9 years.</title>
        <authorList>
            <person name="Wang Y."/>
            <person name="Ye J."/>
            <person name="Ju F."/>
            <person name="Liu L."/>
            <person name="Boyd J.A."/>
            <person name="Deng Y."/>
            <person name="Parks D.H."/>
            <person name="Jiang X."/>
            <person name="Yin X."/>
            <person name="Woodcroft B.J."/>
            <person name="Tyson G.W."/>
            <person name="Hugenholtz P."/>
            <person name="Polz M.F."/>
            <person name="Zhang T."/>
        </authorList>
    </citation>
    <scope>NUCLEOTIDE SEQUENCE</scope>
    <source>
        <strain evidence="13">HKST-UBA01</strain>
    </source>
</reference>
<proteinExistence type="inferred from homology"/>
<evidence type="ECO:0000259" key="12">
    <source>
        <dbReference type="PROSITE" id="PS50862"/>
    </source>
</evidence>
<keyword evidence="6" id="KW-0479">Metal-binding</keyword>
<dbReference type="AlphaFoldDB" id="A0A956LX88"/>
<keyword evidence="4" id="KW-0963">Cytoplasm</keyword>
<evidence type="ECO:0000256" key="1">
    <source>
        <dbReference type="ARBA" id="ARBA00004496"/>
    </source>
</evidence>
<evidence type="ECO:0000256" key="7">
    <source>
        <dbReference type="ARBA" id="ARBA00022741"/>
    </source>
</evidence>
<keyword evidence="7" id="KW-0547">Nucleotide-binding</keyword>
<comment type="subcellular location">
    <subcellularLocation>
        <location evidence="1">Cytoplasm</location>
    </subcellularLocation>
</comment>
<dbReference type="Gene3D" id="1.10.10.10">
    <property type="entry name" value="Winged helix-like DNA-binding domain superfamily/Winged helix DNA-binding domain"/>
    <property type="match status" value="1"/>
</dbReference>
<organism evidence="13 14">
    <name type="scientific">Eiseniibacteriota bacterium</name>
    <dbReference type="NCBI Taxonomy" id="2212470"/>
    <lineage>
        <taxon>Bacteria</taxon>
        <taxon>Candidatus Eiseniibacteriota</taxon>
    </lineage>
</organism>
<keyword evidence="8" id="KW-0067">ATP-binding</keyword>
<comment type="similarity">
    <text evidence="2">Belongs to the class-II aminoacyl-tRNA synthetase family. Phe-tRNA synthetase alpha subunit type 2 subfamily.</text>
</comment>
<dbReference type="InterPro" id="IPR045864">
    <property type="entry name" value="aa-tRNA-synth_II/BPL/LPL"/>
</dbReference>
<dbReference type="InterPro" id="IPR036388">
    <property type="entry name" value="WH-like_DNA-bd_sf"/>
</dbReference>